<reference evidence="3" key="2">
    <citation type="submission" date="2021-04" db="EMBL/GenBank/DDBJ databases">
        <authorList>
            <person name="Podell S."/>
        </authorList>
    </citation>
    <scope>NUCLEOTIDE SEQUENCE</scope>
    <source>
        <strain evidence="3">Hildebrandi</strain>
    </source>
</reference>
<dbReference type="GO" id="GO:0030544">
    <property type="term" value="F:Hsp70 protein binding"/>
    <property type="evidence" value="ECO:0007669"/>
    <property type="project" value="InterPro"/>
</dbReference>
<protein>
    <submittedName>
        <fullName evidence="3">DnaJ C terminal domain containing protein</fullName>
    </submittedName>
</protein>
<evidence type="ECO:0000259" key="2">
    <source>
        <dbReference type="PROSITE" id="PS50076"/>
    </source>
</evidence>
<dbReference type="SMART" id="SM00271">
    <property type="entry name" value="DnaJ"/>
    <property type="match status" value="1"/>
</dbReference>
<dbReference type="CDD" id="cd10747">
    <property type="entry name" value="DnaJ_C"/>
    <property type="match status" value="1"/>
</dbReference>
<dbReference type="EMBL" id="JAGRRH010000004">
    <property type="protein sequence ID" value="KAG7370884.1"/>
    <property type="molecule type" value="Genomic_DNA"/>
</dbReference>
<comment type="caution">
    <text evidence="3">The sequence shown here is derived from an EMBL/GenBank/DDBJ whole genome shotgun (WGS) entry which is preliminary data.</text>
</comment>
<keyword evidence="4" id="KW-1185">Reference proteome</keyword>
<dbReference type="InterPro" id="IPR018253">
    <property type="entry name" value="DnaJ_domain_CS"/>
</dbReference>
<dbReference type="InterPro" id="IPR002939">
    <property type="entry name" value="DnaJ_C"/>
</dbReference>
<dbReference type="PROSITE" id="PS50076">
    <property type="entry name" value="DNAJ_2"/>
    <property type="match status" value="1"/>
</dbReference>
<accession>A0A9K3LZ98</accession>
<evidence type="ECO:0000313" key="3">
    <source>
        <dbReference type="EMBL" id="KAG7370884.1"/>
    </source>
</evidence>
<organism evidence="3 4">
    <name type="scientific">Nitzschia inconspicua</name>
    <dbReference type="NCBI Taxonomy" id="303405"/>
    <lineage>
        <taxon>Eukaryota</taxon>
        <taxon>Sar</taxon>
        <taxon>Stramenopiles</taxon>
        <taxon>Ochrophyta</taxon>
        <taxon>Bacillariophyta</taxon>
        <taxon>Bacillariophyceae</taxon>
        <taxon>Bacillariophycidae</taxon>
        <taxon>Bacillariales</taxon>
        <taxon>Bacillariaceae</taxon>
        <taxon>Nitzschia</taxon>
    </lineage>
</organism>
<dbReference type="OrthoDB" id="550424at2759"/>
<dbReference type="Proteomes" id="UP000693970">
    <property type="component" value="Unassembled WGS sequence"/>
</dbReference>
<dbReference type="GO" id="GO:0006457">
    <property type="term" value="P:protein folding"/>
    <property type="evidence" value="ECO:0007669"/>
    <property type="project" value="InterPro"/>
</dbReference>
<proteinExistence type="predicted"/>
<feature type="signal peptide" evidence="1">
    <location>
        <begin position="1"/>
        <end position="28"/>
    </location>
</feature>
<reference evidence="3" key="1">
    <citation type="journal article" date="2021" name="Sci. Rep.">
        <title>Diploid genomic architecture of Nitzschia inconspicua, an elite biomass production diatom.</title>
        <authorList>
            <person name="Oliver A."/>
            <person name="Podell S."/>
            <person name="Pinowska A."/>
            <person name="Traller J.C."/>
            <person name="Smith S.R."/>
            <person name="McClure R."/>
            <person name="Beliaev A."/>
            <person name="Bohutskyi P."/>
            <person name="Hill E.A."/>
            <person name="Rabines A."/>
            <person name="Zheng H."/>
            <person name="Allen L.Z."/>
            <person name="Kuo A."/>
            <person name="Grigoriev I.V."/>
            <person name="Allen A.E."/>
            <person name="Hazlebeck D."/>
            <person name="Allen E.E."/>
        </authorList>
    </citation>
    <scope>NUCLEOTIDE SEQUENCE</scope>
    <source>
        <strain evidence="3">Hildebrandi</strain>
    </source>
</reference>
<feature type="domain" description="J" evidence="2">
    <location>
        <begin position="30"/>
        <end position="94"/>
    </location>
</feature>
<gene>
    <name evidence="3" type="ORF">IV203_019454</name>
</gene>
<dbReference type="CDD" id="cd06257">
    <property type="entry name" value="DnaJ"/>
    <property type="match status" value="1"/>
</dbReference>
<name>A0A9K3LZ98_9STRA</name>
<dbReference type="Pfam" id="PF01556">
    <property type="entry name" value="DnaJ_C"/>
    <property type="match status" value="1"/>
</dbReference>
<evidence type="ECO:0000256" key="1">
    <source>
        <dbReference type="SAM" id="SignalP"/>
    </source>
</evidence>
<keyword evidence="1" id="KW-0732">Signal</keyword>
<dbReference type="AlphaFoldDB" id="A0A9K3LZ98"/>
<dbReference type="Pfam" id="PF00226">
    <property type="entry name" value="DnaJ"/>
    <property type="match status" value="1"/>
</dbReference>
<dbReference type="InterPro" id="IPR044713">
    <property type="entry name" value="DNJA1/2-like"/>
</dbReference>
<dbReference type="InterPro" id="IPR001623">
    <property type="entry name" value="DnaJ_domain"/>
</dbReference>
<feature type="chain" id="PRO_5039945875" evidence="1">
    <location>
        <begin position="29"/>
        <end position="377"/>
    </location>
</feature>
<dbReference type="PROSITE" id="PS00636">
    <property type="entry name" value="DNAJ_1"/>
    <property type="match status" value="1"/>
</dbReference>
<dbReference type="FunFam" id="2.60.260.20:FF:000013">
    <property type="entry name" value="DnaJ subfamily B member 11"/>
    <property type="match status" value="1"/>
</dbReference>
<dbReference type="PANTHER" id="PTHR43888">
    <property type="entry name" value="DNAJ-LIKE-2, ISOFORM A-RELATED"/>
    <property type="match status" value="1"/>
</dbReference>
<evidence type="ECO:0000313" key="4">
    <source>
        <dbReference type="Proteomes" id="UP000693970"/>
    </source>
</evidence>
<sequence length="377" mass="42630">MSRSASHTNAAWRNLFLQFCLLLSLAHAEDFYRLLGISRDAAKKDIKKAYRQKSLEFHPDKNKEEGAAEKFAEINRAYEVLSDEEKRKIYDRHGEEGLKQHEAREAGGGGGGGGFDPFEQFFGFGGGRQRQDQEQRTPSVDVPLKLTLEEIYSGATFEVTYIRQVLCLKWEMCMKTNQECQGPGIRVKRQQIAPGFVQQVQQHDDRCVARGKMWLNNCSECPNKTEAEKIDLTVDVTKGIRDRESITFEGVADEKPGYKAGDLNFVVMEAPHPEYHREGDHLYKTMEIPLVDALTGFSLTLTQLDGTEFTITIDDIIECDETLRVPGKGMPRRSGRGFGDLFITFEVDFPDALSEEQKKALRQTLGAETVDTSRSEL</sequence>